<dbReference type="EMBL" id="LR797470">
    <property type="protein sequence ID" value="CAB4218059.1"/>
    <property type="molecule type" value="Genomic_DNA"/>
</dbReference>
<proteinExistence type="predicted"/>
<protein>
    <submittedName>
        <fullName evidence="1">Uncharacterized protein</fullName>
    </submittedName>
</protein>
<feature type="non-terminal residue" evidence="1">
    <location>
        <position position="98"/>
    </location>
</feature>
<evidence type="ECO:0000313" key="1">
    <source>
        <dbReference type="EMBL" id="CAB4218059.1"/>
    </source>
</evidence>
<organism evidence="1">
    <name type="scientific">uncultured Caudovirales phage</name>
    <dbReference type="NCBI Taxonomy" id="2100421"/>
    <lineage>
        <taxon>Viruses</taxon>
        <taxon>Duplodnaviria</taxon>
        <taxon>Heunggongvirae</taxon>
        <taxon>Uroviricota</taxon>
        <taxon>Caudoviricetes</taxon>
        <taxon>Peduoviridae</taxon>
        <taxon>Maltschvirus</taxon>
        <taxon>Maltschvirus maltsch</taxon>
    </lineage>
</organism>
<reference evidence="1" key="1">
    <citation type="submission" date="2020-05" db="EMBL/GenBank/DDBJ databases">
        <authorList>
            <person name="Chiriac C."/>
            <person name="Salcher M."/>
            <person name="Ghai R."/>
            <person name="Kavagutti S V."/>
        </authorList>
    </citation>
    <scope>NUCLEOTIDE SEQUENCE</scope>
</reference>
<gene>
    <name evidence="1" type="ORF">UFOVP1608_1</name>
</gene>
<accession>A0A6J5SRW1</accession>
<name>A0A6J5SRW1_9CAUD</name>
<sequence>MTDSNQPTLPERVEQVPWTSSEVAILRKYATEGAAYVANELGRSVNSVKQMAKRQRISLRRRGSKAGLLLGQPRGVSWIELRFEGITAERLRDLRRDA</sequence>